<comment type="caution">
    <text evidence="1">The sequence shown here is derived from an EMBL/GenBank/DDBJ whole genome shotgun (WGS) entry which is preliminary data.</text>
</comment>
<sequence length="141" mass="16322">MRTHGSFICVRIGAEISNWACRPRLNAYAWLHGMRTHRLQQWPSRFCCDLFVPFALSGHFCSELRLLNPETLKRTYQGIVRNGKQFKTSDDVIPRLYKDWHTLEEVKVVGPLKKVMTFGSIKDKDEGSLDRDLRYASSSMG</sequence>
<evidence type="ECO:0000313" key="2">
    <source>
        <dbReference type="Proteomes" id="UP001341840"/>
    </source>
</evidence>
<organism evidence="1 2">
    <name type="scientific">Stylosanthes scabra</name>
    <dbReference type="NCBI Taxonomy" id="79078"/>
    <lineage>
        <taxon>Eukaryota</taxon>
        <taxon>Viridiplantae</taxon>
        <taxon>Streptophyta</taxon>
        <taxon>Embryophyta</taxon>
        <taxon>Tracheophyta</taxon>
        <taxon>Spermatophyta</taxon>
        <taxon>Magnoliopsida</taxon>
        <taxon>eudicotyledons</taxon>
        <taxon>Gunneridae</taxon>
        <taxon>Pentapetalae</taxon>
        <taxon>rosids</taxon>
        <taxon>fabids</taxon>
        <taxon>Fabales</taxon>
        <taxon>Fabaceae</taxon>
        <taxon>Papilionoideae</taxon>
        <taxon>50 kb inversion clade</taxon>
        <taxon>dalbergioids sensu lato</taxon>
        <taxon>Dalbergieae</taxon>
        <taxon>Pterocarpus clade</taxon>
        <taxon>Stylosanthes</taxon>
    </lineage>
</organism>
<proteinExistence type="predicted"/>
<keyword evidence="2" id="KW-1185">Reference proteome</keyword>
<dbReference type="Proteomes" id="UP001341840">
    <property type="component" value="Unassembled WGS sequence"/>
</dbReference>
<dbReference type="EMBL" id="JASCZI010241880">
    <property type="protein sequence ID" value="MED6208004.1"/>
    <property type="molecule type" value="Genomic_DNA"/>
</dbReference>
<evidence type="ECO:0000313" key="1">
    <source>
        <dbReference type="EMBL" id="MED6208004.1"/>
    </source>
</evidence>
<accession>A0ABU6YFF7</accession>
<name>A0ABU6YFF7_9FABA</name>
<reference evidence="1 2" key="1">
    <citation type="journal article" date="2023" name="Plants (Basel)">
        <title>Bridging the Gap: Combining Genomics and Transcriptomics Approaches to Understand Stylosanthes scabra, an Orphan Legume from the Brazilian Caatinga.</title>
        <authorList>
            <person name="Ferreira-Neto J.R.C."/>
            <person name="da Silva M.D."/>
            <person name="Binneck E."/>
            <person name="de Melo N.F."/>
            <person name="da Silva R.H."/>
            <person name="de Melo A.L.T.M."/>
            <person name="Pandolfi V."/>
            <person name="Bustamante F.O."/>
            <person name="Brasileiro-Vidal A.C."/>
            <person name="Benko-Iseppon A.M."/>
        </authorList>
    </citation>
    <scope>NUCLEOTIDE SEQUENCE [LARGE SCALE GENOMIC DNA]</scope>
    <source>
        <tissue evidence="1">Leaves</tissue>
    </source>
</reference>
<gene>
    <name evidence="1" type="ORF">PIB30_041011</name>
</gene>
<protein>
    <submittedName>
        <fullName evidence="1">Uncharacterized protein</fullName>
    </submittedName>
</protein>